<reference evidence="2" key="1">
    <citation type="submission" date="2022-02" db="EMBL/GenBank/DDBJ databases">
        <title>Emergence and expansion in Europe of a Vibrio aestuarianus clonal complex pathogenic for oysters.</title>
        <authorList>
            <person name="Mesnil A."/>
            <person name="Travers M.-A."/>
        </authorList>
    </citation>
    <scope>NUCLEOTIDE SEQUENCE</scope>
    <source>
        <strain evidence="2">151-ITT-15-cp-1</strain>
    </source>
</reference>
<dbReference type="EMBL" id="JAKNAP010000133">
    <property type="protein sequence ID" value="MDE1359081.1"/>
    <property type="molecule type" value="Genomic_DNA"/>
</dbReference>
<feature type="domain" description="DEAD/DEAH-box helicase" evidence="1">
    <location>
        <begin position="42"/>
        <end position="107"/>
    </location>
</feature>
<sequence length="406" mass="45959">MSNRLLTSLKQQLNHYTSVVQCFMQVNVQTKTIHTSTLHSTEVQNAILNEPTLAIKSATGTGKTKHIFGPIVKQAEKTNKKVVYLSHLMALVEQYCVENKAVSYTTKNLDRLEQSKAMGLVINSAWKAHIQAFCRSSDILIIDEFEKVIASVACSEESLQMPKQRVFHCLSEIIQLIPQVVVGDADLSNISLNYLRSLRGDVTLILCDKNPYKDIKAVIADKNQYLDNQDDLKSKLLKDRVFLFDSLTTLRAIVKQLGYEDKNGLDSETVALDDGVLIIHGENKAMDAQLAFLANPNEEITKYRAIIASPCLGSGFSIIKDFTKRVIVFCDKTLHPFELVNFARRFRTAKEIWFTVDAHQDFLSHLTKERVYIPEIHREPTDQLEIAFGNTKAKLTDLHQVDWTLC</sequence>
<dbReference type="GO" id="GO:0003676">
    <property type="term" value="F:nucleic acid binding"/>
    <property type="evidence" value="ECO:0007669"/>
    <property type="project" value="InterPro"/>
</dbReference>
<dbReference type="SUPFAM" id="SSF52540">
    <property type="entry name" value="P-loop containing nucleoside triphosphate hydrolases"/>
    <property type="match status" value="1"/>
</dbReference>
<organism evidence="2 3">
    <name type="scientific">Vibrio aestuarianus</name>
    <dbReference type="NCBI Taxonomy" id="28171"/>
    <lineage>
        <taxon>Bacteria</taxon>
        <taxon>Pseudomonadati</taxon>
        <taxon>Pseudomonadota</taxon>
        <taxon>Gammaproteobacteria</taxon>
        <taxon>Vibrionales</taxon>
        <taxon>Vibrionaceae</taxon>
        <taxon>Vibrio</taxon>
    </lineage>
</organism>
<comment type="caution">
    <text evidence="2">The sequence shown here is derived from an EMBL/GenBank/DDBJ whole genome shotgun (WGS) entry which is preliminary data.</text>
</comment>
<accession>A0A9X4FNF1</accession>
<evidence type="ECO:0000313" key="2">
    <source>
        <dbReference type="EMBL" id="MDE1359081.1"/>
    </source>
</evidence>
<dbReference type="InterPro" id="IPR027417">
    <property type="entry name" value="P-loop_NTPase"/>
</dbReference>
<dbReference type="Pfam" id="PF00270">
    <property type="entry name" value="DEAD"/>
    <property type="match status" value="1"/>
</dbReference>
<dbReference type="Gene3D" id="3.40.50.300">
    <property type="entry name" value="P-loop containing nucleotide triphosphate hydrolases"/>
    <property type="match status" value="1"/>
</dbReference>
<name>A0A9X4FNF1_9VIBR</name>
<proteinExistence type="predicted"/>
<protein>
    <recommendedName>
        <fullName evidence="1">DEAD/DEAH-box helicase domain-containing protein</fullName>
    </recommendedName>
</protein>
<dbReference type="Proteomes" id="UP001140973">
    <property type="component" value="Unassembled WGS sequence"/>
</dbReference>
<dbReference type="InterPro" id="IPR011545">
    <property type="entry name" value="DEAD/DEAH_box_helicase_dom"/>
</dbReference>
<evidence type="ECO:0000259" key="1">
    <source>
        <dbReference type="Pfam" id="PF00270"/>
    </source>
</evidence>
<evidence type="ECO:0000313" key="3">
    <source>
        <dbReference type="Proteomes" id="UP001140973"/>
    </source>
</evidence>
<dbReference type="RefSeq" id="WP_274674299.1">
    <property type="nucleotide sequence ID" value="NZ_JAKNAP010000133.1"/>
</dbReference>
<gene>
    <name evidence="2" type="ORF">L9W73_17550</name>
</gene>
<dbReference type="GO" id="GO:0005524">
    <property type="term" value="F:ATP binding"/>
    <property type="evidence" value="ECO:0007669"/>
    <property type="project" value="InterPro"/>
</dbReference>
<dbReference type="AlphaFoldDB" id="A0A9X4FNF1"/>